<dbReference type="InterPro" id="IPR005202">
    <property type="entry name" value="TF_GRAS"/>
</dbReference>
<evidence type="ECO:0000313" key="5">
    <source>
        <dbReference type="Proteomes" id="UP000250235"/>
    </source>
</evidence>
<organism evidence="4 5">
    <name type="scientific">Dorcoceras hygrometricum</name>
    <dbReference type="NCBI Taxonomy" id="472368"/>
    <lineage>
        <taxon>Eukaryota</taxon>
        <taxon>Viridiplantae</taxon>
        <taxon>Streptophyta</taxon>
        <taxon>Embryophyta</taxon>
        <taxon>Tracheophyta</taxon>
        <taxon>Spermatophyta</taxon>
        <taxon>Magnoliopsida</taxon>
        <taxon>eudicotyledons</taxon>
        <taxon>Gunneridae</taxon>
        <taxon>Pentapetalae</taxon>
        <taxon>asterids</taxon>
        <taxon>lamiids</taxon>
        <taxon>Lamiales</taxon>
        <taxon>Gesneriaceae</taxon>
        <taxon>Didymocarpoideae</taxon>
        <taxon>Trichosporeae</taxon>
        <taxon>Loxocarpinae</taxon>
        <taxon>Dorcoceras</taxon>
    </lineage>
</organism>
<comment type="similarity">
    <text evidence="3">Belongs to the GRAS family.</text>
</comment>
<evidence type="ECO:0000313" key="4">
    <source>
        <dbReference type="EMBL" id="KZV15174.1"/>
    </source>
</evidence>
<dbReference type="PANTHER" id="PTHR31636">
    <property type="entry name" value="OSJNBA0084A10.13 PROTEIN-RELATED"/>
    <property type="match status" value="1"/>
</dbReference>
<dbReference type="EMBL" id="KV020118">
    <property type="protein sequence ID" value="KZV15174.1"/>
    <property type="molecule type" value="Genomic_DNA"/>
</dbReference>
<accession>A0A2Z7A106</accession>
<keyword evidence="2" id="KW-0804">Transcription</keyword>
<protein>
    <submittedName>
        <fullName evidence="4">Nodulation-signaling pathway 2 protein-like</fullName>
    </submittedName>
</protein>
<dbReference type="Proteomes" id="UP000250235">
    <property type="component" value="Unassembled WGS sequence"/>
</dbReference>
<keyword evidence="1" id="KW-0805">Transcription regulation</keyword>
<evidence type="ECO:0000256" key="2">
    <source>
        <dbReference type="ARBA" id="ARBA00023163"/>
    </source>
</evidence>
<dbReference type="Pfam" id="PF03514">
    <property type="entry name" value="GRAS"/>
    <property type="match status" value="1"/>
</dbReference>
<comment type="caution">
    <text evidence="3">Lacks conserved residue(s) required for the propagation of feature annotation.</text>
</comment>
<dbReference type="OrthoDB" id="1935022at2759"/>
<reference evidence="4 5" key="1">
    <citation type="journal article" date="2015" name="Proc. Natl. Acad. Sci. U.S.A.">
        <title>The resurrection genome of Boea hygrometrica: A blueprint for survival of dehydration.</title>
        <authorList>
            <person name="Xiao L."/>
            <person name="Yang G."/>
            <person name="Zhang L."/>
            <person name="Yang X."/>
            <person name="Zhao S."/>
            <person name="Ji Z."/>
            <person name="Zhou Q."/>
            <person name="Hu M."/>
            <person name="Wang Y."/>
            <person name="Chen M."/>
            <person name="Xu Y."/>
            <person name="Jin H."/>
            <person name="Xiao X."/>
            <person name="Hu G."/>
            <person name="Bao F."/>
            <person name="Hu Y."/>
            <person name="Wan P."/>
            <person name="Li L."/>
            <person name="Deng X."/>
            <person name="Kuang T."/>
            <person name="Xiang C."/>
            <person name="Zhu J.K."/>
            <person name="Oliver M.J."/>
            <person name="He Y."/>
        </authorList>
    </citation>
    <scope>NUCLEOTIDE SEQUENCE [LARGE SCALE GENOMIC DNA]</scope>
    <source>
        <strain evidence="5">cv. XS01</strain>
    </source>
</reference>
<name>A0A2Z7A106_9LAMI</name>
<evidence type="ECO:0000256" key="1">
    <source>
        <dbReference type="ARBA" id="ARBA00023015"/>
    </source>
</evidence>
<feature type="region of interest" description="SAW" evidence="3">
    <location>
        <begin position="429"/>
        <end position="506"/>
    </location>
</feature>
<evidence type="ECO:0000256" key="3">
    <source>
        <dbReference type="PROSITE-ProRule" id="PRU01191"/>
    </source>
</evidence>
<sequence length="507" mass="58904">MSDMYDIDQCIWPHSNNSDSFFMDDDEYRYAFSPPFFATDASLEISSTMQQYLGSIFSDECMEFPRLVEEVHEDYSREDLQIDFDEFDHIFEDDMDHDRAMDVPHASMQISQLLEEEEIDSEGCLLHLLVAYAEAIDKQETLLSGVIVEHMIKKVNPVGGIVDRIMYYMFRHLYKESDYLVKECLSNFYAAFKAFYQILPYGRFAHLVANSAIIENMPSHVDIIHVFDFDIGEGIQISFLLEEMKDHRCKEVRVISVRLGEDGEFFSHSIWNFEETKIRICNEARSCGIDMTVEEVGFMDLGCKMKNIEKECYGRKSWHIFNCMVGLPHMGRIRSKKCVLKFLQVAKDFLQNVRNCETGFSKGIITYGDGDTWCGNMTNCVDYTTFLDSNVRRFRAFLESLEFSFPYRLGEARVALESLFVAPYFSSITLERKWEENKQCGGVDQLVESLGMEGLRLSEKCMLEASEMVREGDDNSPYGVRFMSEKKNEMGLHWRGTPLVRVSCWKR</sequence>
<keyword evidence="5" id="KW-1185">Reference proteome</keyword>
<dbReference type="AlphaFoldDB" id="A0A2Z7A106"/>
<gene>
    <name evidence="4" type="ORF">F511_30220</name>
</gene>
<dbReference type="PROSITE" id="PS50985">
    <property type="entry name" value="GRAS"/>
    <property type="match status" value="1"/>
</dbReference>
<proteinExistence type="inferred from homology"/>